<comment type="caution">
    <text evidence="2">The sequence shown here is derived from an EMBL/GenBank/DDBJ whole genome shotgun (WGS) entry which is preliminary data.</text>
</comment>
<dbReference type="AlphaFoldDB" id="A0ABD1HFU0"/>
<feature type="region of interest" description="Disordered" evidence="1">
    <location>
        <begin position="78"/>
        <end position="102"/>
    </location>
</feature>
<accession>A0ABD1HFU0</accession>
<organism evidence="2 3">
    <name type="scientific">Salvia divinorum</name>
    <name type="common">Maria pastora</name>
    <name type="synonym">Diviner's sage</name>
    <dbReference type="NCBI Taxonomy" id="28513"/>
    <lineage>
        <taxon>Eukaryota</taxon>
        <taxon>Viridiplantae</taxon>
        <taxon>Streptophyta</taxon>
        <taxon>Embryophyta</taxon>
        <taxon>Tracheophyta</taxon>
        <taxon>Spermatophyta</taxon>
        <taxon>Magnoliopsida</taxon>
        <taxon>eudicotyledons</taxon>
        <taxon>Gunneridae</taxon>
        <taxon>Pentapetalae</taxon>
        <taxon>asterids</taxon>
        <taxon>lamiids</taxon>
        <taxon>Lamiales</taxon>
        <taxon>Lamiaceae</taxon>
        <taxon>Nepetoideae</taxon>
        <taxon>Mentheae</taxon>
        <taxon>Salviinae</taxon>
        <taxon>Salvia</taxon>
        <taxon>Salvia subgen. Calosphace</taxon>
    </lineage>
</organism>
<proteinExistence type="predicted"/>
<evidence type="ECO:0000256" key="1">
    <source>
        <dbReference type="SAM" id="MobiDB-lite"/>
    </source>
</evidence>
<dbReference type="Proteomes" id="UP001567538">
    <property type="component" value="Unassembled WGS sequence"/>
</dbReference>
<evidence type="ECO:0000313" key="3">
    <source>
        <dbReference type="Proteomes" id="UP001567538"/>
    </source>
</evidence>
<keyword evidence="3" id="KW-1185">Reference proteome</keyword>
<sequence length="102" mass="10865">MPALNASAQISAQKRTTMINAVFALNSLELEYGHHGHFWASHLSGCDTGGSGGDMRESNSATAIATLAPKEVCFFSEKSPEPNEDMMGMEKLSSLGDCEVGR</sequence>
<name>A0ABD1HFU0_SALDI</name>
<gene>
    <name evidence="2" type="ORF">AAHA92_15786</name>
</gene>
<evidence type="ECO:0000313" key="2">
    <source>
        <dbReference type="EMBL" id="KAL1555330.1"/>
    </source>
</evidence>
<protein>
    <submittedName>
        <fullName evidence="2">Uncharacterized protein</fullName>
    </submittedName>
</protein>
<reference evidence="2 3" key="1">
    <citation type="submission" date="2024-06" db="EMBL/GenBank/DDBJ databases">
        <title>A chromosome level genome sequence of Diviner's sage (Salvia divinorum).</title>
        <authorList>
            <person name="Ford S.A."/>
            <person name="Ro D.-K."/>
            <person name="Ness R.W."/>
            <person name="Phillips M.A."/>
        </authorList>
    </citation>
    <scope>NUCLEOTIDE SEQUENCE [LARGE SCALE GENOMIC DNA]</scope>
    <source>
        <strain evidence="2">SAF-2024a</strain>
        <tissue evidence="2">Leaf</tissue>
    </source>
</reference>
<dbReference type="EMBL" id="JBEAFC010000006">
    <property type="protein sequence ID" value="KAL1555330.1"/>
    <property type="molecule type" value="Genomic_DNA"/>
</dbReference>